<dbReference type="GO" id="GO:0043093">
    <property type="term" value="P:FtsZ-dependent cytokinesis"/>
    <property type="evidence" value="ECO:0007669"/>
    <property type="project" value="TreeGrafter"/>
</dbReference>
<reference evidence="8" key="1">
    <citation type="submission" date="2016-10" db="EMBL/GenBank/DDBJ databases">
        <title>Sequence of Gallionella enrichment culture.</title>
        <authorList>
            <person name="Poehlein A."/>
            <person name="Muehling M."/>
            <person name="Daniel R."/>
        </authorList>
    </citation>
    <scope>NUCLEOTIDE SEQUENCE</scope>
</reference>
<dbReference type="GO" id="GO:0030428">
    <property type="term" value="C:cell septum"/>
    <property type="evidence" value="ECO:0007669"/>
    <property type="project" value="TreeGrafter"/>
</dbReference>
<keyword evidence="3" id="KW-0812">Transmembrane</keyword>
<keyword evidence="6" id="KW-0131">Cell cycle</keyword>
<dbReference type="PANTHER" id="PTHR37485:SF1">
    <property type="entry name" value="CELL DIVISION PROTEIN FTSB"/>
    <property type="match status" value="1"/>
</dbReference>
<name>A0A1J5QX52_9ZZZZ</name>
<sequence length="104" mass="11613">MRWVSLLLLGALALLQWSLWFGERSLPQVRELRAQLLAQQAANAAAQQRNAALRDEADDLRHGMQAVQDRARRDMGMMRPDEIYVQVLPASAPLPPQAPASATR</sequence>
<evidence type="ECO:0000256" key="1">
    <source>
        <dbReference type="ARBA" id="ARBA00022475"/>
    </source>
</evidence>
<dbReference type="PANTHER" id="PTHR37485">
    <property type="entry name" value="CELL DIVISION PROTEIN FTSB"/>
    <property type="match status" value="1"/>
</dbReference>
<evidence type="ECO:0000256" key="3">
    <source>
        <dbReference type="ARBA" id="ARBA00022692"/>
    </source>
</evidence>
<dbReference type="AlphaFoldDB" id="A0A1J5QX52"/>
<evidence type="ECO:0000256" key="2">
    <source>
        <dbReference type="ARBA" id="ARBA00022618"/>
    </source>
</evidence>
<dbReference type="Pfam" id="PF04977">
    <property type="entry name" value="DivIC"/>
    <property type="match status" value="1"/>
</dbReference>
<keyword evidence="4" id="KW-1133">Transmembrane helix</keyword>
<dbReference type="HAMAP" id="MF_00599">
    <property type="entry name" value="FtsB"/>
    <property type="match status" value="1"/>
</dbReference>
<evidence type="ECO:0000256" key="6">
    <source>
        <dbReference type="ARBA" id="ARBA00023306"/>
    </source>
</evidence>
<keyword evidence="1" id="KW-1003">Cell membrane</keyword>
<evidence type="ECO:0000256" key="4">
    <source>
        <dbReference type="ARBA" id="ARBA00022989"/>
    </source>
</evidence>
<evidence type="ECO:0000256" key="7">
    <source>
        <dbReference type="SAM" id="Coils"/>
    </source>
</evidence>
<keyword evidence="5" id="KW-0472">Membrane</keyword>
<proteinExistence type="inferred from homology"/>
<keyword evidence="2 8" id="KW-0132">Cell division</keyword>
<dbReference type="EMBL" id="MLJW01000379">
    <property type="protein sequence ID" value="OIQ88281.1"/>
    <property type="molecule type" value="Genomic_DNA"/>
</dbReference>
<comment type="caution">
    <text evidence="8">The sequence shown here is derived from an EMBL/GenBank/DDBJ whole genome shotgun (WGS) entry which is preliminary data.</text>
</comment>
<dbReference type="InterPro" id="IPR023081">
    <property type="entry name" value="Cell_div_FtsB"/>
</dbReference>
<keyword evidence="7" id="KW-0175">Coiled coil</keyword>
<organism evidence="8">
    <name type="scientific">mine drainage metagenome</name>
    <dbReference type="NCBI Taxonomy" id="410659"/>
    <lineage>
        <taxon>unclassified sequences</taxon>
        <taxon>metagenomes</taxon>
        <taxon>ecological metagenomes</taxon>
    </lineage>
</organism>
<gene>
    <name evidence="8" type="primary">ftsB_8</name>
    <name evidence="8" type="ORF">GALL_298590</name>
</gene>
<protein>
    <submittedName>
        <fullName evidence="8">Cell division protein FtsB</fullName>
    </submittedName>
</protein>
<accession>A0A1J5QX52</accession>
<evidence type="ECO:0000256" key="5">
    <source>
        <dbReference type="ARBA" id="ARBA00023136"/>
    </source>
</evidence>
<feature type="coiled-coil region" evidence="7">
    <location>
        <begin position="29"/>
        <end position="70"/>
    </location>
</feature>
<evidence type="ECO:0000313" key="8">
    <source>
        <dbReference type="EMBL" id="OIQ88281.1"/>
    </source>
</evidence>
<dbReference type="InterPro" id="IPR007060">
    <property type="entry name" value="FtsL/DivIC"/>
</dbReference>